<dbReference type="PROSITE" id="PS50983">
    <property type="entry name" value="FE_B12_PBP"/>
    <property type="match status" value="1"/>
</dbReference>
<accession>A0ABV7CJH5</accession>
<dbReference type="InterPro" id="IPR002491">
    <property type="entry name" value="ABC_transptr_periplasmic_BD"/>
</dbReference>
<proteinExistence type="predicted"/>
<gene>
    <name evidence="3" type="ORF">ACFOEE_09325</name>
</gene>
<dbReference type="PANTHER" id="PTHR30535">
    <property type="entry name" value="VITAMIN B12-BINDING PROTEIN"/>
    <property type="match status" value="1"/>
</dbReference>
<feature type="signal peptide" evidence="1">
    <location>
        <begin position="1"/>
        <end position="19"/>
    </location>
</feature>
<evidence type="ECO:0000256" key="1">
    <source>
        <dbReference type="SAM" id="SignalP"/>
    </source>
</evidence>
<keyword evidence="4" id="KW-1185">Reference proteome</keyword>
<dbReference type="EMBL" id="JBHRSD010000014">
    <property type="protein sequence ID" value="MFC3032721.1"/>
    <property type="molecule type" value="Genomic_DNA"/>
</dbReference>
<feature type="domain" description="Fe/B12 periplasmic-binding" evidence="2">
    <location>
        <begin position="21"/>
        <end position="273"/>
    </location>
</feature>
<dbReference type="PANTHER" id="PTHR30535:SF4">
    <property type="entry name" value="HEMIN-BINDING PERIPLASMIC PROTEIN HMUT"/>
    <property type="match status" value="1"/>
</dbReference>
<name>A0ABV7CJH5_9GAMM</name>
<dbReference type="Gene3D" id="3.40.50.1980">
    <property type="entry name" value="Nitrogenase molybdenum iron protein domain"/>
    <property type="match status" value="2"/>
</dbReference>
<reference evidence="4" key="1">
    <citation type="journal article" date="2019" name="Int. J. Syst. Evol. Microbiol.">
        <title>The Global Catalogue of Microorganisms (GCM) 10K type strain sequencing project: providing services to taxonomists for standard genome sequencing and annotation.</title>
        <authorList>
            <consortium name="The Broad Institute Genomics Platform"/>
            <consortium name="The Broad Institute Genome Sequencing Center for Infectious Disease"/>
            <person name="Wu L."/>
            <person name="Ma J."/>
        </authorList>
    </citation>
    <scope>NUCLEOTIDE SEQUENCE [LARGE SCALE GENOMIC DNA]</scope>
    <source>
        <strain evidence="4">KCTC 42730</strain>
    </source>
</reference>
<evidence type="ECO:0000259" key="2">
    <source>
        <dbReference type="PROSITE" id="PS50983"/>
    </source>
</evidence>
<dbReference type="InterPro" id="IPR050902">
    <property type="entry name" value="ABC_Transporter_SBP"/>
</dbReference>
<feature type="chain" id="PRO_5045848509" evidence="1">
    <location>
        <begin position="20"/>
        <end position="278"/>
    </location>
</feature>
<evidence type="ECO:0000313" key="3">
    <source>
        <dbReference type="EMBL" id="MFC3032721.1"/>
    </source>
</evidence>
<evidence type="ECO:0000313" key="4">
    <source>
        <dbReference type="Proteomes" id="UP001595453"/>
    </source>
</evidence>
<organism evidence="3 4">
    <name type="scientific">Pseudoalteromonas fenneropenaei</name>
    <dbReference type="NCBI Taxonomy" id="1737459"/>
    <lineage>
        <taxon>Bacteria</taxon>
        <taxon>Pseudomonadati</taxon>
        <taxon>Pseudomonadota</taxon>
        <taxon>Gammaproteobacteria</taxon>
        <taxon>Alteromonadales</taxon>
        <taxon>Pseudoalteromonadaceae</taxon>
        <taxon>Pseudoalteromonas</taxon>
    </lineage>
</organism>
<dbReference type="RefSeq" id="WP_377123501.1">
    <property type="nucleotide sequence ID" value="NZ_JBHRSD010000014.1"/>
</dbReference>
<keyword evidence="1" id="KW-0732">Signal</keyword>
<comment type="caution">
    <text evidence="3">The sequence shown here is derived from an EMBL/GenBank/DDBJ whole genome shotgun (WGS) entry which is preliminary data.</text>
</comment>
<dbReference type="Proteomes" id="UP001595453">
    <property type="component" value="Unassembled WGS sequence"/>
</dbReference>
<dbReference type="Pfam" id="PF01497">
    <property type="entry name" value="Peripla_BP_2"/>
    <property type="match status" value="1"/>
</dbReference>
<protein>
    <submittedName>
        <fullName evidence="3">Hemin ABC transporter substrate-binding protein</fullName>
    </submittedName>
</protein>
<dbReference type="SUPFAM" id="SSF53807">
    <property type="entry name" value="Helical backbone' metal receptor"/>
    <property type="match status" value="1"/>
</dbReference>
<sequence>MKLHFFLMVSLFLCAPSYAQRLVVAGGAITDIVYALGAGDQVVAVDASSTWPLAAQQLPKVGYYRDLAAEGVLAQSPDLLLTQEGAGREQVLQQIAATGVTIKHYPKPNSVTDLFELITQIGTDLERQTEAKAVVARLQAELPETLPTRTHHALFVLSAGDRGLVVAGKDTVPEILFQHAGIKNIATASGYKPLSREALLVSQPDFIVAPDHVVNAMGGKNNFCQQAALALLPAAQACKVLVMDSLLAMGMTTRLPEAIATLVNFSTQFNNKLAGKLQ</sequence>